<dbReference type="InterPro" id="IPR025287">
    <property type="entry name" value="WAK_GUB"/>
</dbReference>
<evidence type="ECO:0000313" key="5">
    <source>
        <dbReference type="Proteomes" id="UP000283530"/>
    </source>
</evidence>
<dbReference type="PANTHER" id="PTHR33138:SF75">
    <property type="entry name" value="WALL-ASSOCIATED RECEPTOR KINASE GALACTURONAN-BINDING DOMAIN-CONTAINING PROTEIN"/>
    <property type="match status" value="1"/>
</dbReference>
<protein>
    <submittedName>
        <fullName evidence="4">LEAF RUST 10 DISEASE-RESISTANCE LOCUS RECEPTOR-LIKE PROTEIN KINASE-like protein 1.2</fullName>
    </submittedName>
</protein>
<organism evidence="4 5">
    <name type="scientific">Cinnamomum micranthum f. kanehirae</name>
    <dbReference type="NCBI Taxonomy" id="337451"/>
    <lineage>
        <taxon>Eukaryota</taxon>
        <taxon>Viridiplantae</taxon>
        <taxon>Streptophyta</taxon>
        <taxon>Embryophyta</taxon>
        <taxon>Tracheophyta</taxon>
        <taxon>Spermatophyta</taxon>
        <taxon>Magnoliopsida</taxon>
        <taxon>Magnoliidae</taxon>
        <taxon>Laurales</taxon>
        <taxon>Lauraceae</taxon>
        <taxon>Cinnamomum</taxon>
    </lineage>
</organism>
<evidence type="ECO:0000259" key="3">
    <source>
        <dbReference type="Pfam" id="PF13947"/>
    </source>
</evidence>
<comment type="caution">
    <text evidence="4">The sequence shown here is derived from an EMBL/GenBank/DDBJ whole genome shotgun (WGS) entry which is preliminary data.</text>
</comment>
<dbReference type="AlphaFoldDB" id="A0A3S3QB71"/>
<dbReference type="EMBL" id="QPKB01000004">
    <property type="protein sequence ID" value="RWR82053.1"/>
    <property type="molecule type" value="Genomic_DNA"/>
</dbReference>
<keyword evidence="5" id="KW-1185">Reference proteome</keyword>
<feature type="domain" description="Wall-associated receptor kinase galacturonan-binding" evidence="3">
    <location>
        <begin position="44"/>
        <end position="113"/>
    </location>
</feature>
<dbReference type="PANTHER" id="PTHR33138">
    <property type="entry name" value="OS01G0690200 PROTEIN"/>
    <property type="match status" value="1"/>
</dbReference>
<keyword evidence="4" id="KW-0675">Receptor</keyword>
<comment type="subcellular location">
    <subcellularLocation>
        <location evidence="1">Membrane</location>
        <topology evidence="1">Single-pass membrane protein</topology>
    </subcellularLocation>
</comment>
<dbReference type="Pfam" id="PF13947">
    <property type="entry name" value="GUB_WAK_bind"/>
    <property type="match status" value="1"/>
</dbReference>
<keyword evidence="4" id="KW-0418">Kinase</keyword>
<evidence type="ECO:0000256" key="1">
    <source>
        <dbReference type="ARBA" id="ARBA00004167"/>
    </source>
</evidence>
<reference evidence="4 5" key="1">
    <citation type="journal article" date="2019" name="Nat. Plants">
        <title>Stout camphor tree genome fills gaps in understanding of flowering plant genome evolution.</title>
        <authorList>
            <person name="Chaw S.M."/>
            <person name="Liu Y.C."/>
            <person name="Wu Y.W."/>
            <person name="Wang H.Y."/>
            <person name="Lin C.I."/>
            <person name="Wu C.S."/>
            <person name="Ke H.M."/>
            <person name="Chang L.Y."/>
            <person name="Hsu C.Y."/>
            <person name="Yang H.T."/>
            <person name="Sudianto E."/>
            <person name="Hsu M.H."/>
            <person name="Wu K.P."/>
            <person name="Wang L.N."/>
            <person name="Leebens-Mack J.H."/>
            <person name="Tsai I.J."/>
        </authorList>
    </citation>
    <scope>NUCLEOTIDE SEQUENCE [LARGE SCALE GENOMIC DNA]</scope>
    <source>
        <strain evidence="5">cv. Chaw 1501</strain>
        <tissue evidence="4">Young leaves</tissue>
    </source>
</reference>
<dbReference type="OrthoDB" id="1513794at2759"/>
<dbReference type="STRING" id="337451.A0A3S3QB71"/>
<accession>A0A3S3QB71</accession>
<dbReference type="GO" id="GO:0016301">
    <property type="term" value="F:kinase activity"/>
    <property type="evidence" value="ECO:0007669"/>
    <property type="project" value="UniProtKB-KW"/>
</dbReference>
<gene>
    <name evidence="4" type="ORF">CKAN_01076200</name>
</gene>
<name>A0A3S3QB71_9MAGN</name>
<keyword evidence="4" id="KW-0808">Transferase</keyword>
<evidence type="ECO:0000256" key="2">
    <source>
        <dbReference type="ARBA" id="ARBA00022729"/>
    </source>
</evidence>
<dbReference type="Proteomes" id="UP000283530">
    <property type="component" value="Unassembled WGS sequence"/>
</dbReference>
<dbReference type="GO" id="GO:0016020">
    <property type="term" value="C:membrane"/>
    <property type="evidence" value="ECO:0007669"/>
    <property type="project" value="UniProtKB-SubCell"/>
</dbReference>
<proteinExistence type="predicted"/>
<dbReference type="GO" id="GO:0030247">
    <property type="term" value="F:polysaccharide binding"/>
    <property type="evidence" value="ECO:0007669"/>
    <property type="project" value="InterPro"/>
</dbReference>
<keyword evidence="2" id="KW-0732">Signal</keyword>
<sequence>MYYYELVPTTIWRSLVDLDDIRVQLRGAAASSFAGEVNQPHNDCSPFLFQCGKIQHDINYPFWTKDYPGYCSYEKKFEIKCNQTDNSSEIVIQSHNYHVEEINYENKTVTIVDKDYFDHNKEDTCLRPSRNTTLDFKLFGYYFERDPNEGDRFEGDGMLLFLYNFSTNLVEDHPNPFNIKPLKCLFVSNQSSEFEVKWSMIEPHYRCWDCVQSNGHCGYNVDSPPNPTCHYKGKPHLYMCPLGKHLSSSSQLDAISDAASLLCQPLQ</sequence>
<evidence type="ECO:0000313" key="4">
    <source>
        <dbReference type="EMBL" id="RWR82053.1"/>
    </source>
</evidence>